<evidence type="ECO:0000313" key="2">
    <source>
        <dbReference type="EMBL" id="MDT0603800.1"/>
    </source>
</evidence>
<keyword evidence="3" id="KW-1185">Reference proteome</keyword>
<evidence type="ECO:0000256" key="1">
    <source>
        <dbReference type="SAM" id="SignalP"/>
    </source>
</evidence>
<dbReference type="InterPro" id="IPR011050">
    <property type="entry name" value="Pectin_lyase_fold/virulence"/>
</dbReference>
<dbReference type="EMBL" id="JAVRIF010000004">
    <property type="protein sequence ID" value="MDT0603800.1"/>
    <property type="molecule type" value="Genomic_DNA"/>
</dbReference>
<protein>
    <recommendedName>
        <fullName evidence="4">DUF1565 domain-containing protein</fullName>
    </recommendedName>
</protein>
<evidence type="ECO:0008006" key="4">
    <source>
        <dbReference type="Google" id="ProtNLM"/>
    </source>
</evidence>
<comment type="caution">
    <text evidence="2">The sequence shown here is derived from an EMBL/GenBank/DDBJ whole genome shotgun (WGS) entry which is preliminary data.</text>
</comment>
<dbReference type="InterPro" id="IPR012334">
    <property type="entry name" value="Pectin_lyas_fold"/>
</dbReference>
<dbReference type="RefSeq" id="WP_311580711.1">
    <property type="nucleotide sequence ID" value="NZ_JAVRIF010000004.1"/>
</dbReference>
<dbReference type="Proteomes" id="UP001266357">
    <property type="component" value="Unassembled WGS sequence"/>
</dbReference>
<organism evidence="2 3">
    <name type="scientific">Thalassotalea castellviae</name>
    <dbReference type="NCBI Taxonomy" id="3075612"/>
    <lineage>
        <taxon>Bacteria</taxon>
        <taxon>Pseudomonadati</taxon>
        <taxon>Pseudomonadota</taxon>
        <taxon>Gammaproteobacteria</taxon>
        <taxon>Alteromonadales</taxon>
        <taxon>Colwelliaceae</taxon>
        <taxon>Thalassotalea</taxon>
    </lineage>
</organism>
<dbReference type="Gene3D" id="2.160.20.10">
    <property type="entry name" value="Single-stranded right-handed beta-helix, Pectin lyase-like"/>
    <property type="match status" value="1"/>
</dbReference>
<proteinExistence type="predicted"/>
<sequence length="497" mass="55895">MAFYQMRLITLLSLLVVCFFSNATSFTQGTCQTKQLTGKTYYVSLKGHDYKGDGSRVKPWRTIAFATFKAEDTSTIIVAPGIYQGEVRLKRPFKKGLLIKAEVPYMTTLTNNARVLAIVSKAKNITIEGFEFTHTNISAKPLVVHIDGYGKNELKNITLKNNIFHDSYNNDLLKINNGASDINIHCNVFYNQGNSDEHIDVNSVQNIDIADNIFFNDFAASSRAITNKSSSYIVVKDSNGNEDPFLGAKNINIHRNVFLNWQGSYGHGFILIGEDGKPYHEARDVKIYNNLLIGNSSISMRSPLGLKGAKDIYFYHNTITGDLPSNAYALRVNKEGDNPINDNLVLKSNIWSDTSGTIGQGSYQKSNDFADVFFNQLDSFSMVNNLIYNGGYELPSSIFDKVSPSDDEQLIKGNPQLPKLNKIITPVWMQEKRQFAEGSFTIRNAFLRLVMFYGIPVNKKIIHTKYTFPLIPNKDIMFRKRTSPHSIGAYDINHDGF</sequence>
<keyword evidence="1" id="KW-0732">Signal</keyword>
<name>A0ABU3A1Y0_9GAMM</name>
<reference evidence="2 3" key="1">
    <citation type="submission" date="2023-09" db="EMBL/GenBank/DDBJ databases">
        <authorList>
            <person name="Rey-Velasco X."/>
        </authorList>
    </citation>
    <scope>NUCLEOTIDE SEQUENCE [LARGE SCALE GENOMIC DNA]</scope>
    <source>
        <strain evidence="2 3">W431</strain>
    </source>
</reference>
<dbReference type="SUPFAM" id="SSF51126">
    <property type="entry name" value="Pectin lyase-like"/>
    <property type="match status" value="1"/>
</dbReference>
<gene>
    <name evidence="2" type="ORF">RM573_09355</name>
</gene>
<evidence type="ECO:0000313" key="3">
    <source>
        <dbReference type="Proteomes" id="UP001266357"/>
    </source>
</evidence>
<feature type="chain" id="PRO_5045371541" description="DUF1565 domain-containing protein" evidence="1">
    <location>
        <begin position="24"/>
        <end position="497"/>
    </location>
</feature>
<accession>A0ABU3A1Y0</accession>
<feature type="signal peptide" evidence="1">
    <location>
        <begin position="1"/>
        <end position="23"/>
    </location>
</feature>